<evidence type="ECO:0000256" key="2">
    <source>
        <dbReference type="ARBA" id="ARBA00022694"/>
    </source>
</evidence>
<dbReference type="InterPro" id="IPR001406">
    <property type="entry name" value="PsdUridine_synth_TruA"/>
</dbReference>
<dbReference type="SUPFAM" id="SSF55120">
    <property type="entry name" value="Pseudouridine synthase"/>
    <property type="match status" value="1"/>
</dbReference>
<comment type="caution">
    <text evidence="4">Lacks conserved residue(s) required for the propagation of feature annotation.</text>
</comment>
<keyword evidence="8" id="KW-1185">Reference proteome</keyword>
<dbReference type="Gene3D" id="3.30.70.580">
    <property type="entry name" value="Pseudouridine synthase I, catalytic domain, N-terminal subdomain"/>
    <property type="match status" value="1"/>
</dbReference>
<comment type="function">
    <text evidence="4">Formation of pseudouridine at positions 38, 39 and 40 in the anticodon stem and loop of transfer RNAs.</text>
</comment>
<dbReference type="EC" id="5.4.99.12" evidence="4"/>
<evidence type="ECO:0000256" key="3">
    <source>
        <dbReference type="ARBA" id="ARBA00023235"/>
    </source>
</evidence>
<name>A0ABS8EYD8_9FIRM</name>
<dbReference type="CDD" id="cd02570">
    <property type="entry name" value="PseudoU_synth_EcTruA"/>
    <property type="match status" value="1"/>
</dbReference>
<dbReference type="InterPro" id="IPR020094">
    <property type="entry name" value="TruA/RsuA/RluB/E/F_N"/>
</dbReference>
<dbReference type="PANTHER" id="PTHR11142:SF0">
    <property type="entry name" value="TRNA PSEUDOURIDINE SYNTHASE-LIKE 1"/>
    <property type="match status" value="1"/>
</dbReference>
<accession>A0ABS8EYD8</accession>
<organism evidence="7 8">
    <name type="scientific">Hominisplanchenecus faecis</name>
    <dbReference type="NCBI Taxonomy" id="2885351"/>
    <lineage>
        <taxon>Bacteria</taxon>
        <taxon>Bacillati</taxon>
        <taxon>Bacillota</taxon>
        <taxon>Clostridia</taxon>
        <taxon>Lachnospirales</taxon>
        <taxon>Lachnospiraceae</taxon>
        <taxon>Hominisplanchenecus</taxon>
    </lineage>
</organism>
<dbReference type="Pfam" id="PF01416">
    <property type="entry name" value="PseudoU_synth_1"/>
    <property type="match status" value="2"/>
</dbReference>
<feature type="domain" description="Pseudouridine synthase I TruA alpha/beta" evidence="6">
    <location>
        <begin position="145"/>
        <end position="244"/>
    </location>
</feature>
<dbReference type="InterPro" id="IPR020103">
    <property type="entry name" value="PsdUridine_synth_cat_dom_sf"/>
</dbReference>
<gene>
    <name evidence="4 7" type="primary">truA</name>
    <name evidence="7" type="ORF">LKD42_07830</name>
</gene>
<dbReference type="EMBL" id="JAJEQE010000022">
    <property type="protein sequence ID" value="MCC2149164.1"/>
    <property type="molecule type" value="Genomic_DNA"/>
</dbReference>
<feature type="binding site" evidence="4">
    <location>
        <position position="110"/>
    </location>
    <ligand>
        <name>substrate</name>
    </ligand>
</feature>
<dbReference type="Proteomes" id="UP001299235">
    <property type="component" value="Unassembled WGS sequence"/>
</dbReference>
<proteinExistence type="inferred from homology"/>
<keyword evidence="2 4" id="KW-0819">tRNA processing</keyword>
<dbReference type="GO" id="GO:0160147">
    <property type="term" value="F:tRNA pseudouridine(38-40) synthase activity"/>
    <property type="evidence" value="ECO:0007669"/>
    <property type="project" value="UniProtKB-EC"/>
</dbReference>
<comment type="catalytic activity">
    <reaction evidence="4 5">
        <text>uridine(38/39/40) in tRNA = pseudouridine(38/39/40) in tRNA</text>
        <dbReference type="Rhea" id="RHEA:22376"/>
        <dbReference type="Rhea" id="RHEA-COMP:10085"/>
        <dbReference type="Rhea" id="RHEA-COMP:10087"/>
        <dbReference type="ChEBI" id="CHEBI:65314"/>
        <dbReference type="ChEBI" id="CHEBI:65315"/>
        <dbReference type="EC" id="5.4.99.12"/>
    </reaction>
</comment>
<dbReference type="InterPro" id="IPR020095">
    <property type="entry name" value="PsdUridine_synth_TruA_C"/>
</dbReference>
<feature type="active site" description="Nucleophile" evidence="4">
    <location>
        <position position="52"/>
    </location>
</feature>
<dbReference type="NCBIfam" id="TIGR00071">
    <property type="entry name" value="hisT_truA"/>
    <property type="match status" value="1"/>
</dbReference>
<dbReference type="RefSeq" id="WP_248835349.1">
    <property type="nucleotide sequence ID" value="NZ_JAJEQE010000022.1"/>
</dbReference>
<evidence type="ECO:0000259" key="6">
    <source>
        <dbReference type="Pfam" id="PF01416"/>
    </source>
</evidence>
<evidence type="ECO:0000313" key="8">
    <source>
        <dbReference type="Proteomes" id="UP001299235"/>
    </source>
</evidence>
<keyword evidence="3 4" id="KW-0413">Isomerase</keyword>
<sequence length="253" mass="28806">MKRVKLIVAYDGTNYHGWQTQPNAVTIEEVLNHHLSELLKEEIKVIGASRTDAGVHALGNVAVFDTSARMPADKISYALNTRMPEDIRIQDSCEVPSDFHPRFQKTTKTYEYRILNRRFPDPTRRLNSFFYYYPLDVVKMQEASLYLVGEHDFKSFCTEKPEVTNTVRTIYSLNVIKEGDMIIIRVTGNGFLYNMVRIIAGTLIRVGGGFIEPQQIKKILEAKDRTLAGETARPEGLTLIGIRYGGNIQGERM</sequence>
<dbReference type="PANTHER" id="PTHR11142">
    <property type="entry name" value="PSEUDOURIDYLATE SYNTHASE"/>
    <property type="match status" value="1"/>
</dbReference>
<dbReference type="InterPro" id="IPR020097">
    <property type="entry name" value="PsdUridine_synth_TruA_a/b_dom"/>
</dbReference>
<evidence type="ECO:0000256" key="4">
    <source>
        <dbReference type="HAMAP-Rule" id="MF_00171"/>
    </source>
</evidence>
<evidence type="ECO:0000313" key="7">
    <source>
        <dbReference type="EMBL" id="MCC2149164.1"/>
    </source>
</evidence>
<comment type="similarity">
    <text evidence="1 4 5">Belongs to the tRNA pseudouridine synthase TruA family.</text>
</comment>
<reference evidence="7 8" key="1">
    <citation type="submission" date="2021-10" db="EMBL/GenBank/DDBJ databases">
        <title>Anaerobic single-cell dispensing facilitates the cultivation of human gut bacteria.</title>
        <authorList>
            <person name="Afrizal A."/>
        </authorList>
    </citation>
    <scope>NUCLEOTIDE SEQUENCE [LARGE SCALE GENOMIC DNA]</scope>
    <source>
        <strain evidence="7 8">CLA-AA-H246</strain>
    </source>
</reference>
<evidence type="ECO:0000256" key="1">
    <source>
        <dbReference type="ARBA" id="ARBA00009375"/>
    </source>
</evidence>
<dbReference type="PIRSF" id="PIRSF001430">
    <property type="entry name" value="tRNA_psdUrid_synth"/>
    <property type="match status" value="1"/>
</dbReference>
<comment type="caution">
    <text evidence="7">The sequence shown here is derived from an EMBL/GenBank/DDBJ whole genome shotgun (WGS) entry which is preliminary data.</text>
</comment>
<evidence type="ECO:0000256" key="5">
    <source>
        <dbReference type="RuleBase" id="RU003792"/>
    </source>
</evidence>
<feature type="domain" description="Pseudouridine synthase I TruA alpha/beta" evidence="6">
    <location>
        <begin position="7"/>
        <end position="103"/>
    </location>
</feature>
<comment type="subunit">
    <text evidence="4">Homodimer.</text>
</comment>
<protein>
    <recommendedName>
        <fullName evidence="4">tRNA pseudouridine synthase A</fullName>
        <ecNumber evidence="4">5.4.99.12</ecNumber>
    </recommendedName>
    <alternativeName>
        <fullName evidence="4">tRNA pseudouridine(38-40) synthase</fullName>
    </alternativeName>
    <alternativeName>
        <fullName evidence="4">tRNA pseudouridylate synthase I</fullName>
    </alternativeName>
    <alternativeName>
        <fullName evidence="4">tRNA-uridine isomerase I</fullName>
    </alternativeName>
</protein>
<dbReference type="Gene3D" id="3.30.70.660">
    <property type="entry name" value="Pseudouridine synthase I, catalytic domain, C-terminal subdomain"/>
    <property type="match status" value="1"/>
</dbReference>
<dbReference type="HAMAP" id="MF_00171">
    <property type="entry name" value="TruA"/>
    <property type="match status" value="1"/>
</dbReference>